<reference evidence="6" key="2">
    <citation type="submission" date="2025-09" db="UniProtKB">
        <authorList>
            <consortium name="Ensembl"/>
        </authorList>
    </citation>
    <scope>IDENTIFICATION</scope>
</reference>
<evidence type="ECO:0000256" key="5">
    <source>
        <dbReference type="ARBA" id="ARBA00039509"/>
    </source>
</evidence>
<comment type="similarity">
    <text evidence="4">Belongs to the CHCHD7 family.</text>
</comment>
<dbReference type="InterPro" id="IPR051040">
    <property type="entry name" value="COX23"/>
</dbReference>
<evidence type="ECO:0000256" key="3">
    <source>
        <dbReference type="ARBA" id="ARBA00023157"/>
    </source>
</evidence>
<dbReference type="PANTHER" id="PTHR46811:SF1">
    <property type="entry name" value="COILED-COIL-HELIX-COILED-COIL-HELIX DOMAIN-CONTAINING PROTEIN 7"/>
    <property type="match status" value="1"/>
</dbReference>
<dbReference type="PANTHER" id="PTHR46811">
    <property type="entry name" value="COILED-COIL-HELIX-COILED-COIL-HELIX DOMAIN-CONTAINING PROTEIN 7"/>
    <property type="match status" value="1"/>
</dbReference>
<dbReference type="STRING" id="8078.ENSFHEP00000030543"/>
<evidence type="ECO:0000256" key="2">
    <source>
        <dbReference type="ARBA" id="ARBA00023128"/>
    </source>
</evidence>
<dbReference type="InterPro" id="IPR048280">
    <property type="entry name" value="COX6B-like"/>
</dbReference>
<dbReference type="Pfam" id="PF02297">
    <property type="entry name" value="COX6B"/>
    <property type="match status" value="1"/>
</dbReference>
<reference evidence="6" key="1">
    <citation type="submission" date="2025-08" db="UniProtKB">
        <authorList>
            <consortium name="Ensembl"/>
        </authorList>
    </citation>
    <scope>IDENTIFICATION</scope>
</reference>
<dbReference type="GO" id="GO:0005758">
    <property type="term" value="C:mitochondrial intermembrane space"/>
    <property type="evidence" value="ECO:0007669"/>
    <property type="project" value="UniProtKB-SubCell"/>
</dbReference>
<dbReference type="Gene3D" id="1.10.287.1130">
    <property type="entry name" value="CytochromE C oxidase copper chaperone"/>
    <property type="match status" value="1"/>
</dbReference>
<dbReference type="PROSITE" id="PS51808">
    <property type="entry name" value="CHCH"/>
    <property type="match status" value="1"/>
</dbReference>
<comment type="subcellular location">
    <subcellularLocation>
        <location evidence="1">Mitochondrion intermembrane space</location>
    </subcellularLocation>
</comment>
<dbReference type="GeneTree" id="ENSGT01030000234975"/>
<accession>A0A3Q2QRQ0</accession>
<evidence type="ECO:0000256" key="4">
    <source>
        <dbReference type="ARBA" id="ARBA00038205"/>
    </source>
</evidence>
<keyword evidence="3" id="KW-1015">Disulfide bond</keyword>
<keyword evidence="7" id="KW-1185">Reference proteome</keyword>
<organism evidence="6 7">
    <name type="scientific">Fundulus heteroclitus</name>
    <name type="common">Killifish</name>
    <name type="synonym">Mummichog</name>
    <dbReference type="NCBI Taxonomy" id="8078"/>
    <lineage>
        <taxon>Eukaryota</taxon>
        <taxon>Metazoa</taxon>
        <taxon>Chordata</taxon>
        <taxon>Craniata</taxon>
        <taxon>Vertebrata</taxon>
        <taxon>Euteleostomi</taxon>
        <taxon>Actinopterygii</taxon>
        <taxon>Neopterygii</taxon>
        <taxon>Teleostei</taxon>
        <taxon>Neoteleostei</taxon>
        <taxon>Acanthomorphata</taxon>
        <taxon>Ovalentaria</taxon>
        <taxon>Atherinomorphae</taxon>
        <taxon>Cyprinodontiformes</taxon>
        <taxon>Fundulidae</taxon>
        <taxon>Fundulus</taxon>
    </lineage>
</organism>
<dbReference type="AlphaFoldDB" id="A0A3Q2QRQ0"/>
<name>A0A3Q2QRQ0_FUNHE</name>
<proteinExistence type="inferred from homology"/>
<evidence type="ECO:0000256" key="1">
    <source>
        <dbReference type="ARBA" id="ARBA00004569"/>
    </source>
</evidence>
<dbReference type="Proteomes" id="UP000265000">
    <property type="component" value="Unplaced"/>
</dbReference>
<dbReference type="Ensembl" id="ENSFHET00000022154.1">
    <property type="protein sequence ID" value="ENSFHEP00000030543.1"/>
    <property type="gene ID" value="ENSFHEG00000000737.1"/>
</dbReference>
<keyword evidence="2" id="KW-0496">Mitochondrion</keyword>
<dbReference type="InterPro" id="IPR009069">
    <property type="entry name" value="Cys_alpha_HP_mot_SF"/>
</dbReference>
<evidence type="ECO:0000313" key="6">
    <source>
        <dbReference type="Ensembl" id="ENSFHEP00000030543.1"/>
    </source>
</evidence>
<dbReference type="SUPFAM" id="SSF47072">
    <property type="entry name" value="Cysteine alpha-hairpin motif"/>
    <property type="match status" value="1"/>
</dbReference>
<sequence>MLNGKKSSRKVSNQDINPCLEESDASHKCLDAYNYDKSRCSAYFLRYKNCRKYWVS</sequence>
<dbReference type="GO" id="GO:0033108">
    <property type="term" value="P:mitochondrial respiratory chain complex assembly"/>
    <property type="evidence" value="ECO:0007669"/>
    <property type="project" value="TreeGrafter"/>
</dbReference>
<protein>
    <recommendedName>
        <fullName evidence="5">Coiled-coil-helix-coiled-coil-helix domain-containing protein 7</fullName>
    </recommendedName>
</protein>
<evidence type="ECO:0000313" key="7">
    <source>
        <dbReference type="Proteomes" id="UP000265000"/>
    </source>
</evidence>